<dbReference type="AlphaFoldDB" id="A0A944DCV2"/>
<evidence type="ECO:0000313" key="3">
    <source>
        <dbReference type="Proteomes" id="UP000694660"/>
    </source>
</evidence>
<dbReference type="SUPFAM" id="SSF53850">
    <property type="entry name" value="Periplasmic binding protein-like II"/>
    <property type="match status" value="1"/>
</dbReference>
<dbReference type="InterPro" id="IPR007210">
    <property type="entry name" value="ABC_Gly_betaine_transp_sub-bd"/>
</dbReference>
<dbReference type="Gene3D" id="3.40.190.10">
    <property type="entry name" value="Periplasmic binding protein-like II"/>
    <property type="match status" value="1"/>
</dbReference>
<name>A0A944DCV2_DENI1</name>
<dbReference type="GO" id="GO:0043190">
    <property type="term" value="C:ATP-binding cassette (ABC) transporter complex"/>
    <property type="evidence" value="ECO:0007669"/>
    <property type="project" value="InterPro"/>
</dbReference>
<keyword evidence="3" id="KW-1185">Reference proteome</keyword>
<sequence>MAVITLPASADNAMPGKGVTVQPLKGPLAEETFQTRIVMRALADLGYDVKPVKESDYASAHLAVATEAGAFLTTHWTPLHNDFYASNGGDAKLVRSGALIANNLQGYLIDRKTAEQYRITNIAQLRDPAVAKLFDTDGDGKADLAGCAAGWGCEKVIEHQLTAYKLRDTITHKQGAYSELMADVITRYKEGKPILYYTWTPYWVSGTLVPNTDVVWLEVPFSSQPGVNAGKSTKLPNGKDYGFEVNTQHILASKAFVTAHPDAGKLFEVMTIDVNDINMQNMWMSIGLTSSADIDRHVTAWIKVNRKVYDGWLAQAQAAANP</sequence>
<dbReference type="EMBL" id="JAEKFT010000057">
    <property type="protein sequence ID" value="MBT0964154.1"/>
    <property type="molecule type" value="Genomic_DNA"/>
</dbReference>
<reference evidence="3" key="1">
    <citation type="journal article" date="2022" name="ISME J.">
        <title>Genetic and phylogenetic analysis of dissimilatory iodate-reducing bacteria identifies potential niches across the world's oceans.</title>
        <authorList>
            <person name="Reyes-Umana V."/>
            <person name="Henning Z."/>
            <person name="Lee K."/>
            <person name="Barnum T.P."/>
            <person name="Coates J.D."/>
        </authorList>
    </citation>
    <scope>NUCLEOTIDE SEQUENCE [LARGE SCALE GENOMIC DNA]</scope>
    <source>
        <strain evidence="3">IR12</strain>
    </source>
</reference>
<organism evidence="2 3">
    <name type="scientific">Denitromonas iodatirespirans</name>
    <dbReference type="NCBI Taxonomy" id="2795389"/>
    <lineage>
        <taxon>Bacteria</taxon>
        <taxon>Pseudomonadati</taxon>
        <taxon>Pseudomonadota</taxon>
        <taxon>Betaproteobacteria</taxon>
        <taxon>Rhodocyclales</taxon>
        <taxon>Zoogloeaceae</taxon>
        <taxon>Denitromonas</taxon>
    </lineage>
</organism>
<gene>
    <name evidence="2" type="primary">proX</name>
    <name evidence="2" type="ORF">I8J34_23500</name>
</gene>
<dbReference type="Pfam" id="PF04069">
    <property type="entry name" value="OpuAC"/>
    <property type="match status" value="1"/>
</dbReference>
<evidence type="ECO:0000313" key="2">
    <source>
        <dbReference type="EMBL" id="MBT0964154.1"/>
    </source>
</evidence>
<protein>
    <submittedName>
        <fullName evidence="2">Glycine betaine/L-proline ABC transporter substrate-binding protein ProX</fullName>
    </submittedName>
</protein>
<dbReference type="CDD" id="cd13638">
    <property type="entry name" value="PBP2_EcProx_like"/>
    <property type="match status" value="1"/>
</dbReference>
<dbReference type="Gene3D" id="3.40.190.100">
    <property type="entry name" value="Glycine betaine-binding periplasmic protein, domain 2"/>
    <property type="match status" value="1"/>
</dbReference>
<accession>A0A944DCV2</accession>
<proteinExistence type="predicted"/>
<evidence type="ECO:0000259" key="1">
    <source>
        <dbReference type="Pfam" id="PF04069"/>
    </source>
</evidence>
<dbReference type="GO" id="GO:0022857">
    <property type="term" value="F:transmembrane transporter activity"/>
    <property type="evidence" value="ECO:0007669"/>
    <property type="project" value="InterPro"/>
</dbReference>
<comment type="caution">
    <text evidence="2">The sequence shown here is derived from an EMBL/GenBank/DDBJ whole genome shotgun (WGS) entry which is preliminary data.</text>
</comment>
<dbReference type="NCBIfam" id="NF008334">
    <property type="entry name" value="PRK11119.1"/>
    <property type="match status" value="1"/>
</dbReference>
<dbReference type="Proteomes" id="UP000694660">
    <property type="component" value="Unassembled WGS sequence"/>
</dbReference>
<feature type="domain" description="ABC-type glycine betaine transport system substrate-binding" evidence="1">
    <location>
        <begin position="28"/>
        <end position="303"/>
    </location>
</feature>